<gene>
    <name evidence="1" type="ordered locus">Dd586_3794</name>
</gene>
<dbReference type="EMBL" id="CP001836">
    <property type="protein sequence ID" value="ACZ78624.1"/>
    <property type="molecule type" value="Genomic_DNA"/>
</dbReference>
<organism evidence="1 2">
    <name type="scientific">Dickeya zeae (strain Ech586)</name>
    <name type="common">Dickeya dadantii (strain Ech586)</name>
    <dbReference type="NCBI Taxonomy" id="590409"/>
    <lineage>
        <taxon>Bacteria</taxon>
        <taxon>Pseudomonadati</taxon>
        <taxon>Pseudomonadota</taxon>
        <taxon>Gammaproteobacteria</taxon>
        <taxon>Enterobacterales</taxon>
        <taxon>Pectobacteriaceae</taxon>
        <taxon>Dickeya</taxon>
        <taxon>Dickeya parazeae</taxon>
    </lineage>
</organism>
<dbReference type="AlphaFoldDB" id="D2BY32"/>
<accession>D2BY32</accession>
<proteinExistence type="predicted"/>
<dbReference type="eggNOG" id="ENOG5030T8D">
    <property type="taxonomic scope" value="Bacteria"/>
</dbReference>
<dbReference type="KEGG" id="ddc:Dd586_3794"/>
<dbReference type="HOGENOM" id="CLU_208995_0_0_6"/>
<dbReference type="Proteomes" id="UP000001446">
    <property type="component" value="Chromosome"/>
</dbReference>
<evidence type="ECO:0000313" key="1">
    <source>
        <dbReference type="EMBL" id="ACZ78624.1"/>
    </source>
</evidence>
<sequence>MIYPSYFKLQVRWLPSLTPVTYLSKLLGIHSVAAFLQLGLFRV</sequence>
<name>D2BY32_DICZ5</name>
<protein>
    <submittedName>
        <fullName evidence="1">Uncharacterized protein</fullName>
    </submittedName>
</protein>
<reference evidence="1" key="1">
    <citation type="submission" date="2009-12" db="EMBL/GenBank/DDBJ databases">
        <title>Complete sequence of Dickeya dadantii Ech586.</title>
        <authorList>
            <consortium name="US DOE Joint Genome Institute"/>
            <person name="Lucas S."/>
            <person name="Copeland A."/>
            <person name="Lapidus A."/>
            <person name="Glavina del Rio T."/>
            <person name="Tice H."/>
            <person name="Bruce D."/>
            <person name="Goodwin L."/>
            <person name="Pitluck S."/>
            <person name="Munk A.C."/>
            <person name="Brettin T."/>
            <person name="Detter J.C."/>
            <person name="Han C."/>
            <person name="Tapia R."/>
            <person name="Larimer F."/>
            <person name="Land M."/>
            <person name="Hauser L."/>
            <person name="Kyrpides N."/>
            <person name="Mikhailova N."/>
            <person name="Balakrishnan V."/>
            <person name="Glasner J."/>
            <person name="Perna N.T."/>
        </authorList>
    </citation>
    <scope>NUCLEOTIDE SEQUENCE [LARGE SCALE GENOMIC DNA]</scope>
    <source>
        <strain evidence="1">Ech586</strain>
    </source>
</reference>
<evidence type="ECO:0000313" key="2">
    <source>
        <dbReference type="Proteomes" id="UP000001446"/>
    </source>
</evidence>
<dbReference type="STRING" id="590409.Dd586_3794"/>
<keyword evidence="2" id="KW-1185">Reference proteome</keyword>